<dbReference type="EMBL" id="CAJQZP010001411">
    <property type="protein sequence ID" value="CAG5044418.1"/>
    <property type="molecule type" value="Genomic_DNA"/>
</dbReference>
<keyword evidence="3" id="KW-1185">Reference proteome</keyword>
<protein>
    <submittedName>
        <fullName evidence="2">(apollo) hypothetical protein</fullName>
    </submittedName>
</protein>
<evidence type="ECO:0000256" key="1">
    <source>
        <dbReference type="SAM" id="MobiDB-lite"/>
    </source>
</evidence>
<name>A0A8S3Y1D6_PARAO</name>
<accession>A0A8S3Y1D6</accession>
<organism evidence="2 3">
    <name type="scientific">Parnassius apollo</name>
    <name type="common">Apollo butterfly</name>
    <name type="synonym">Papilio apollo</name>
    <dbReference type="NCBI Taxonomy" id="110799"/>
    <lineage>
        <taxon>Eukaryota</taxon>
        <taxon>Metazoa</taxon>
        <taxon>Ecdysozoa</taxon>
        <taxon>Arthropoda</taxon>
        <taxon>Hexapoda</taxon>
        <taxon>Insecta</taxon>
        <taxon>Pterygota</taxon>
        <taxon>Neoptera</taxon>
        <taxon>Endopterygota</taxon>
        <taxon>Lepidoptera</taxon>
        <taxon>Glossata</taxon>
        <taxon>Ditrysia</taxon>
        <taxon>Papilionoidea</taxon>
        <taxon>Papilionidae</taxon>
        <taxon>Parnassiinae</taxon>
        <taxon>Parnassini</taxon>
        <taxon>Parnassius</taxon>
        <taxon>Parnassius</taxon>
    </lineage>
</organism>
<reference evidence="2" key="1">
    <citation type="submission" date="2021-04" db="EMBL/GenBank/DDBJ databases">
        <authorList>
            <person name="Tunstrom K."/>
        </authorList>
    </citation>
    <scope>NUCLEOTIDE SEQUENCE</scope>
</reference>
<gene>
    <name evidence="2" type="ORF">PAPOLLO_LOCUS23032</name>
</gene>
<sequence length="160" mass="17810">MFNKEKLKLLPTVPETSEPSEPNSTADVQRNNLLLRFTPNDTLTSGIVPTSSLKSKLETTLQNAKQLAAILKSHIITVQEREKTLKEAIVNGKLGVTMLTVSTLKGQPRIYIIRDGFWTLCNGMIQTPTSVPDMTATIFSNLYSTPKCIGQEVRLLFLYI</sequence>
<feature type="compositionally biased region" description="Low complexity" evidence="1">
    <location>
        <begin position="11"/>
        <end position="25"/>
    </location>
</feature>
<evidence type="ECO:0000313" key="2">
    <source>
        <dbReference type="EMBL" id="CAG5044418.1"/>
    </source>
</evidence>
<dbReference type="Proteomes" id="UP000691718">
    <property type="component" value="Unassembled WGS sequence"/>
</dbReference>
<comment type="caution">
    <text evidence="2">The sequence shown here is derived from an EMBL/GenBank/DDBJ whole genome shotgun (WGS) entry which is preliminary data.</text>
</comment>
<feature type="region of interest" description="Disordered" evidence="1">
    <location>
        <begin position="1"/>
        <end position="27"/>
    </location>
</feature>
<evidence type="ECO:0000313" key="3">
    <source>
        <dbReference type="Proteomes" id="UP000691718"/>
    </source>
</evidence>
<dbReference type="OrthoDB" id="60092at2759"/>
<dbReference type="AlphaFoldDB" id="A0A8S3Y1D6"/>
<proteinExistence type="predicted"/>